<sequence length="92" mass="11102">MKVFEKCVCSFIKEARYNEKEIKEKEEDEEDEEEEKEKEEEEEEEEAEEGSGPLLKQEVARWYTNRIHLFLFCVTLALYVIDLSSNREFKTK</sequence>
<gene>
    <name evidence="3" type="ORF">H0235_009346</name>
</gene>
<reference evidence="3" key="1">
    <citation type="journal article" date="2020" name="G3 (Bethesda)">
        <title>High-Quality Assemblies for Three Invasive Social Wasps from the &lt;i&gt;Vespula&lt;/i&gt; Genus.</title>
        <authorList>
            <person name="Harrop T.W.R."/>
            <person name="Guhlin J."/>
            <person name="McLaughlin G.M."/>
            <person name="Permina E."/>
            <person name="Stockwell P."/>
            <person name="Gilligan J."/>
            <person name="Le Lec M.F."/>
            <person name="Gruber M.A.M."/>
            <person name="Quinn O."/>
            <person name="Lovegrove M."/>
            <person name="Duncan E.J."/>
            <person name="Remnant E.J."/>
            <person name="Van Eeckhoven J."/>
            <person name="Graham B."/>
            <person name="Knapp R.A."/>
            <person name="Langford K.W."/>
            <person name="Kronenberg Z."/>
            <person name="Press M.O."/>
            <person name="Eacker S.M."/>
            <person name="Wilson-Rankin E.E."/>
            <person name="Purcell J."/>
            <person name="Lester P.J."/>
            <person name="Dearden P.K."/>
        </authorList>
    </citation>
    <scope>NUCLEOTIDE SEQUENCE</scope>
    <source>
        <strain evidence="3">Volc-1</strain>
    </source>
</reference>
<evidence type="ECO:0000256" key="2">
    <source>
        <dbReference type="SAM" id="Phobius"/>
    </source>
</evidence>
<name>A0A834NYJ7_VESPE</name>
<evidence type="ECO:0000313" key="3">
    <source>
        <dbReference type="EMBL" id="KAF7421510.1"/>
    </source>
</evidence>
<keyword evidence="2" id="KW-0812">Transmembrane</keyword>
<proteinExistence type="predicted"/>
<organism evidence="3 4">
    <name type="scientific">Vespula pensylvanica</name>
    <name type="common">Western yellow jacket</name>
    <name type="synonym">Wasp</name>
    <dbReference type="NCBI Taxonomy" id="30213"/>
    <lineage>
        <taxon>Eukaryota</taxon>
        <taxon>Metazoa</taxon>
        <taxon>Ecdysozoa</taxon>
        <taxon>Arthropoda</taxon>
        <taxon>Hexapoda</taxon>
        <taxon>Insecta</taxon>
        <taxon>Pterygota</taxon>
        <taxon>Neoptera</taxon>
        <taxon>Endopterygota</taxon>
        <taxon>Hymenoptera</taxon>
        <taxon>Apocrita</taxon>
        <taxon>Aculeata</taxon>
        <taxon>Vespoidea</taxon>
        <taxon>Vespidae</taxon>
        <taxon>Vespinae</taxon>
        <taxon>Vespula</taxon>
    </lineage>
</organism>
<evidence type="ECO:0000313" key="4">
    <source>
        <dbReference type="Proteomes" id="UP000600918"/>
    </source>
</evidence>
<feature type="compositionally biased region" description="Acidic residues" evidence="1">
    <location>
        <begin position="26"/>
        <end position="49"/>
    </location>
</feature>
<protein>
    <submittedName>
        <fullName evidence="3">Uncharacterized protein</fullName>
    </submittedName>
</protein>
<accession>A0A834NYJ7</accession>
<feature type="transmembrane region" description="Helical" evidence="2">
    <location>
        <begin position="67"/>
        <end position="85"/>
    </location>
</feature>
<keyword evidence="2" id="KW-0472">Membrane</keyword>
<dbReference type="EMBL" id="JACSDY010000008">
    <property type="protein sequence ID" value="KAF7421510.1"/>
    <property type="molecule type" value="Genomic_DNA"/>
</dbReference>
<keyword evidence="2" id="KW-1133">Transmembrane helix</keyword>
<evidence type="ECO:0000256" key="1">
    <source>
        <dbReference type="SAM" id="MobiDB-lite"/>
    </source>
</evidence>
<feature type="region of interest" description="Disordered" evidence="1">
    <location>
        <begin position="21"/>
        <end position="53"/>
    </location>
</feature>
<dbReference type="AlphaFoldDB" id="A0A834NYJ7"/>
<dbReference type="Proteomes" id="UP000600918">
    <property type="component" value="Unassembled WGS sequence"/>
</dbReference>
<keyword evidence="4" id="KW-1185">Reference proteome</keyword>
<comment type="caution">
    <text evidence="3">The sequence shown here is derived from an EMBL/GenBank/DDBJ whole genome shotgun (WGS) entry which is preliminary data.</text>
</comment>